<proteinExistence type="inferred from homology"/>
<comment type="pathway">
    <text evidence="1">Cofactor biosynthesis; adenosylcobalamin biosynthesis.</text>
</comment>
<keyword evidence="3" id="KW-0169">Cobalamin biosynthesis</keyword>
<dbReference type="InterPro" id="IPR035996">
    <property type="entry name" value="4pyrrol_Methylase_sf"/>
</dbReference>
<dbReference type="GO" id="GO:0046026">
    <property type="term" value="F:precorrin-4 C11-methyltransferase activity"/>
    <property type="evidence" value="ECO:0007669"/>
    <property type="project" value="UniProtKB-EC"/>
</dbReference>
<keyword evidence="6" id="KW-0949">S-adenosyl-L-methionine</keyword>
<evidence type="ECO:0000256" key="1">
    <source>
        <dbReference type="ARBA" id="ARBA00004953"/>
    </source>
</evidence>
<dbReference type="InterPro" id="IPR006362">
    <property type="entry name" value="Cbl_synth_CobM/CibF"/>
</dbReference>
<accession>A0A9E8HIF1</accession>
<dbReference type="Gene3D" id="3.30.950.10">
    <property type="entry name" value="Methyltransferase, Cobalt-precorrin-4 Transmethylase, Domain 2"/>
    <property type="match status" value="1"/>
</dbReference>
<evidence type="ECO:0000313" key="9">
    <source>
        <dbReference type="Proteomes" id="UP001164472"/>
    </source>
</evidence>
<dbReference type="Proteomes" id="UP001164472">
    <property type="component" value="Chromosome"/>
</dbReference>
<dbReference type="RefSeq" id="WP_251812344.1">
    <property type="nucleotide sequence ID" value="NZ_CP101527.1"/>
</dbReference>
<name>A0A9E8HIF1_9ALTE</name>
<gene>
    <name evidence="8" type="primary">cobM</name>
    <name evidence="8" type="ORF">NNL22_18540</name>
</gene>
<evidence type="ECO:0000313" key="8">
    <source>
        <dbReference type="EMBL" id="UZW74994.1"/>
    </source>
</evidence>
<organism evidence="8 9">
    <name type="scientific">Alkalimarinus sediminis</name>
    <dbReference type="NCBI Taxonomy" id="1632866"/>
    <lineage>
        <taxon>Bacteria</taxon>
        <taxon>Pseudomonadati</taxon>
        <taxon>Pseudomonadota</taxon>
        <taxon>Gammaproteobacteria</taxon>
        <taxon>Alteromonadales</taxon>
        <taxon>Alteromonadaceae</taxon>
        <taxon>Alkalimarinus</taxon>
    </lineage>
</organism>
<dbReference type="Pfam" id="PF00590">
    <property type="entry name" value="TP_methylase"/>
    <property type="match status" value="1"/>
</dbReference>
<dbReference type="Gene3D" id="3.40.1010.10">
    <property type="entry name" value="Cobalt-precorrin-4 Transmethylase, Domain 1"/>
    <property type="match status" value="1"/>
</dbReference>
<dbReference type="CDD" id="cd11641">
    <property type="entry name" value="Precorrin-4_C11-MT"/>
    <property type="match status" value="1"/>
</dbReference>
<dbReference type="PANTHER" id="PTHR45790">
    <property type="entry name" value="SIROHEME SYNTHASE-RELATED"/>
    <property type="match status" value="1"/>
</dbReference>
<evidence type="ECO:0000259" key="7">
    <source>
        <dbReference type="Pfam" id="PF00590"/>
    </source>
</evidence>
<dbReference type="SUPFAM" id="SSF53790">
    <property type="entry name" value="Tetrapyrrole methylase"/>
    <property type="match status" value="1"/>
</dbReference>
<comment type="similarity">
    <text evidence="2">Belongs to the precorrin methyltransferase family.</text>
</comment>
<dbReference type="InterPro" id="IPR050161">
    <property type="entry name" value="Siro_Cobalamin_biosynth"/>
</dbReference>
<keyword evidence="5 8" id="KW-0808">Transferase</keyword>
<dbReference type="GO" id="GO:0032259">
    <property type="term" value="P:methylation"/>
    <property type="evidence" value="ECO:0007669"/>
    <property type="project" value="UniProtKB-KW"/>
</dbReference>
<dbReference type="AlphaFoldDB" id="A0A9E8HIF1"/>
<reference evidence="8" key="1">
    <citation type="submission" date="2022-07" db="EMBL/GenBank/DDBJ databases">
        <title>Alkalimarinus sp. nov., isolated from gut of a Alitta virens.</title>
        <authorList>
            <person name="Yang A.I."/>
            <person name="Shin N.-R."/>
        </authorList>
    </citation>
    <scope>NUCLEOTIDE SEQUENCE</scope>
    <source>
        <strain evidence="8">FA028</strain>
    </source>
</reference>
<dbReference type="PROSITE" id="PS00839">
    <property type="entry name" value="SUMT_1"/>
    <property type="match status" value="1"/>
</dbReference>
<dbReference type="InterPro" id="IPR014777">
    <property type="entry name" value="4pyrrole_Mease_sub1"/>
</dbReference>
<protein>
    <submittedName>
        <fullName evidence="8">Precorrin-4 C(11)-methyltransferase</fullName>
        <ecNumber evidence="8">2.1.1.133</ecNumber>
    </submittedName>
</protein>
<dbReference type="EMBL" id="CP101527">
    <property type="protein sequence ID" value="UZW74994.1"/>
    <property type="molecule type" value="Genomic_DNA"/>
</dbReference>
<dbReference type="InterPro" id="IPR014776">
    <property type="entry name" value="4pyrrole_Mease_sub2"/>
</dbReference>
<dbReference type="PANTHER" id="PTHR45790:SF4">
    <property type="entry name" value="COBALT-PRECORRIN-4 C(11)-METHYLTRANSFERASE"/>
    <property type="match status" value="1"/>
</dbReference>
<dbReference type="GO" id="GO:0009236">
    <property type="term" value="P:cobalamin biosynthetic process"/>
    <property type="evidence" value="ECO:0007669"/>
    <property type="project" value="UniProtKB-KW"/>
</dbReference>
<dbReference type="InterPro" id="IPR000878">
    <property type="entry name" value="4pyrrol_Mease"/>
</dbReference>
<dbReference type="InterPro" id="IPR003043">
    <property type="entry name" value="Uropor_MeTrfase_CS"/>
</dbReference>
<keyword evidence="4 8" id="KW-0489">Methyltransferase</keyword>
<dbReference type="EC" id="2.1.1.133" evidence="8"/>
<evidence type="ECO:0000256" key="5">
    <source>
        <dbReference type="ARBA" id="ARBA00022679"/>
    </source>
</evidence>
<dbReference type="NCBIfam" id="TIGR01465">
    <property type="entry name" value="cobM_cbiF"/>
    <property type="match status" value="1"/>
</dbReference>
<sequence>MSVFFVGAGPGDPELITVKALRIIQQSPVILYAGSLVPEEILADAREDALVIDTASLNLEEIIDLIQQAHAKGQDVARVHSGDPSIYGATGEQMRRLDQLEIPYQTVPGVTATSASAAWLNKELTLSGITQTVIMTRYAGKTPMPERENLKSLAQHGATLAIHLGVTRIHKIVEDLIPFYGEDCPVAVCYRTSWPDADKITATLGTIVDKVREKKFTRTSLILVGHVLDPENFDDSFLYSEDQAHVYRPKVKPSVPRKVKRPEVE</sequence>
<keyword evidence="9" id="KW-1185">Reference proteome</keyword>
<evidence type="ECO:0000256" key="3">
    <source>
        <dbReference type="ARBA" id="ARBA00022573"/>
    </source>
</evidence>
<evidence type="ECO:0000256" key="2">
    <source>
        <dbReference type="ARBA" id="ARBA00005879"/>
    </source>
</evidence>
<evidence type="ECO:0000256" key="6">
    <source>
        <dbReference type="ARBA" id="ARBA00022691"/>
    </source>
</evidence>
<dbReference type="KEGG" id="asem:NNL22_18540"/>
<evidence type="ECO:0000256" key="4">
    <source>
        <dbReference type="ARBA" id="ARBA00022603"/>
    </source>
</evidence>
<feature type="domain" description="Tetrapyrrole methylase" evidence="7">
    <location>
        <begin position="3"/>
        <end position="207"/>
    </location>
</feature>